<name>B9FIQ1_ORYSJ</name>
<evidence type="ECO:0000256" key="1">
    <source>
        <dbReference type="SAM" id="MobiDB-lite"/>
    </source>
</evidence>
<accession>B9FIQ1</accession>
<dbReference type="EMBL" id="CM000142">
    <property type="protein sequence ID" value="EEE64818.1"/>
    <property type="molecule type" value="Genomic_DNA"/>
</dbReference>
<sequence length="99" mass="10576">MAATPLGHSPWAYVAFSLHTKNRIFPATSSNRAACSGPSSQVWLRVPQVSVGPTLVLEERGERGEAADGLEEEAIAGEEKRRLAPPSSPSRQVKAPQPT</sequence>
<reference evidence="2" key="1">
    <citation type="journal article" date="2005" name="PLoS Biol.">
        <title>The genomes of Oryza sativa: a history of duplications.</title>
        <authorList>
            <person name="Yu J."/>
            <person name="Wang J."/>
            <person name="Lin W."/>
            <person name="Li S."/>
            <person name="Li H."/>
            <person name="Zhou J."/>
            <person name="Ni P."/>
            <person name="Dong W."/>
            <person name="Hu S."/>
            <person name="Zeng C."/>
            <person name="Zhang J."/>
            <person name="Zhang Y."/>
            <person name="Li R."/>
            <person name="Xu Z."/>
            <person name="Li S."/>
            <person name="Li X."/>
            <person name="Zheng H."/>
            <person name="Cong L."/>
            <person name="Lin L."/>
            <person name="Yin J."/>
            <person name="Geng J."/>
            <person name="Li G."/>
            <person name="Shi J."/>
            <person name="Liu J."/>
            <person name="Lv H."/>
            <person name="Li J."/>
            <person name="Wang J."/>
            <person name="Deng Y."/>
            <person name="Ran L."/>
            <person name="Shi X."/>
            <person name="Wang X."/>
            <person name="Wu Q."/>
            <person name="Li C."/>
            <person name="Ren X."/>
            <person name="Wang J."/>
            <person name="Wang X."/>
            <person name="Li D."/>
            <person name="Liu D."/>
            <person name="Zhang X."/>
            <person name="Ji Z."/>
            <person name="Zhao W."/>
            <person name="Sun Y."/>
            <person name="Zhang Z."/>
            <person name="Bao J."/>
            <person name="Han Y."/>
            <person name="Dong L."/>
            <person name="Ji J."/>
            <person name="Chen P."/>
            <person name="Wu S."/>
            <person name="Liu J."/>
            <person name="Xiao Y."/>
            <person name="Bu D."/>
            <person name="Tan J."/>
            <person name="Yang L."/>
            <person name="Ye C."/>
            <person name="Zhang J."/>
            <person name="Xu J."/>
            <person name="Zhou Y."/>
            <person name="Yu Y."/>
            <person name="Zhang B."/>
            <person name="Zhuang S."/>
            <person name="Wei H."/>
            <person name="Liu B."/>
            <person name="Lei M."/>
            <person name="Yu H."/>
            <person name="Li Y."/>
            <person name="Xu H."/>
            <person name="Wei S."/>
            <person name="He X."/>
            <person name="Fang L."/>
            <person name="Zhang Z."/>
            <person name="Zhang Y."/>
            <person name="Huang X."/>
            <person name="Su Z."/>
            <person name="Tong W."/>
            <person name="Li J."/>
            <person name="Tong Z."/>
            <person name="Li S."/>
            <person name="Ye J."/>
            <person name="Wang L."/>
            <person name="Fang L."/>
            <person name="Lei T."/>
            <person name="Chen C."/>
            <person name="Chen H."/>
            <person name="Xu Z."/>
            <person name="Li H."/>
            <person name="Huang H."/>
            <person name="Zhang F."/>
            <person name="Xu H."/>
            <person name="Li N."/>
            <person name="Zhao C."/>
            <person name="Li S."/>
            <person name="Dong L."/>
            <person name="Huang Y."/>
            <person name="Li L."/>
            <person name="Xi Y."/>
            <person name="Qi Q."/>
            <person name="Li W."/>
            <person name="Zhang B."/>
            <person name="Hu W."/>
            <person name="Zhang Y."/>
            <person name="Tian X."/>
            <person name="Jiao Y."/>
            <person name="Liang X."/>
            <person name="Jin J."/>
            <person name="Gao L."/>
            <person name="Zheng W."/>
            <person name="Hao B."/>
            <person name="Liu S."/>
            <person name="Wang W."/>
            <person name="Yuan L."/>
            <person name="Cao M."/>
            <person name="McDermott J."/>
            <person name="Samudrala R."/>
            <person name="Wang J."/>
            <person name="Wong G.K."/>
            <person name="Yang H."/>
        </authorList>
    </citation>
    <scope>NUCLEOTIDE SEQUENCE [LARGE SCALE GENOMIC DNA]</scope>
</reference>
<protein>
    <submittedName>
        <fullName evidence="2">Uncharacterized protein</fullName>
    </submittedName>
</protein>
<organism evidence="2">
    <name type="scientific">Oryza sativa subsp. japonica</name>
    <name type="common">Rice</name>
    <dbReference type="NCBI Taxonomy" id="39947"/>
    <lineage>
        <taxon>Eukaryota</taxon>
        <taxon>Viridiplantae</taxon>
        <taxon>Streptophyta</taxon>
        <taxon>Embryophyta</taxon>
        <taxon>Tracheophyta</taxon>
        <taxon>Spermatophyta</taxon>
        <taxon>Magnoliopsida</taxon>
        <taxon>Liliopsida</taxon>
        <taxon>Poales</taxon>
        <taxon>Poaceae</taxon>
        <taxon>BOP clade</taxon>
        <taxon>Oryzoideae</taxon>
        <taxon>Oryzeae</taxon>
        <taxon>Oryzinae</taxon>
        <taxon>Oryza</taxon>
        <taxon>Oryza sativa</taxon>
    </lineage>
</organism>
<feature type="compositionally biased region" description="Basic and acidic residues" evidence="1">
    <location>
        <begin position="57"/>
        <end position="66"/>
    </location>
</feature>
<proteinExistence type="predicted"/>
<gene>
    <name evidence="2" type="ORF">OsJ_19674</name>
</gene>
<reference evidence="2" key="2">
    <citation type="submission" date="2008-12" db="EMBL/GenBank/DDBJ databases">
        <title>Improved gene annotation of the rice (Oryza sativa) genomes.</title>
        <authorList>
            <person name="Wang J."/>
            <person name="Li R."/>
            <person name="Fan W."/>
            <person name="Huang Q."/>
            <person name="Zhang J."/>
            <person name="Zhou Y."/>
            <person name="Hu Y."/>
            <person name="Zi S."/>
            <person name="Li J."/>
            <person name="Ni P."/>
            <person name="Zheng H."/>
            <person name="Zhang Y."/>
            <person name="Zhao M."/>
            <person name="Hao Q."/>
            <person name="McDermott J."/>
            <person name="Samudrala R."/>
            <person name="Kristiansen K."/>
            <person name="Wong G.K.-S."/>
        </authorList>
    </citation>
    <scope>NUCLEOTIDE SEQUENCE</scope>
</reference>
<dbReference type="Proteomes" id="UP000007752">
    <property type="component" value="Chromosome 5"/>
</dbReference>
<evidence type="ECO:0000313" key="2">
    <source>
        <dbReference type="EMBL" id="EEE64818.1"/>
    </source>
</evidence>
<dbReference type="AlphaFoldDB" id="B9FIQ1"/>
<feature type="region of interest" description="Disordered" evidence="1">
    <location>
        <begin position="57"/>
        <end position="99"/>
    </location>
</feature>